<reference evidence="2" key="1">
    <citation type="submission" date="2020-03" db="EMBL/GenBank/DDBJ databases">
        <title>Transcriptomic Profiling of the Digestive Tract of the Rat Flea, Xenopsylla cheopis, Following Blood Feeding and Infection with Yersinia pestis.</title>
        <authorList>
            <person name="Bland D.M."/>
            <person name="Martens C.A."/>
            <person name="Virtaneva K."/>
            <person name="Kanakabandi K."/>
            <person name="Long D."/>
            <person name="Rosenke R."/>
            <person name="Saturday G.A."/>
            <person name="Hoyt F.H."/>
            <person name="Bruno D.P."/>
            <person name="Ribeiro J.M.C."/>
            <person name="Hinnebusch J."/>
        </authorList>
    </citation>
    <scope>NUCLEOTIDE SEQUENCE</scope>
</reference>
<protein>
    <submittedName>
        <fullName evidence="2">Putative sjoegren syndrome nuclear autoantigen 1 protein</fullName>
    </submittedName>
</protein>
<accession>A0A6M2DKY7</accession>
<dbReference type="AlphaFoldDB" id="A0A6M2DKY7"/>
<dbReference type="PANTHER" id="PTHR28661:SF1">
    <property type="entry name" value="MICROTUBULE NUCLEATION FACTOR SSNA1"/>
    <property type="match status" value="1"/>
</dbReference>
<dbReference type="EMBL" id="GIIL01003269">
    <property type="protein sequence ID" value="NOV46995.1"/>
    <property type="molecule type" value="Transcribed_RNA"/>
</dbReference>
<feature type="coiled-coil region" evidence="1">
    <location>
        <begin position="12"/>
        <end position="39"/>
    </location>
</feature>
<keyword evidence="1" id="KW-0175">Coiled coil</keyword>
<dbReference type="InterPro" id="IPR033362">
    <property type="entry name" value="SSNA1_fam"/>
</dbReference>
<dbReference type="GO" id="GO:0036064">
    <property type="term" value="C:ciliary basal body"/>
    <property type="evidence" value="ECO:0007669"/>
    <property type="project" value="TreeGrafter"/>
</dbReference>
<dbReference type="GO" id="GO:0005813">
    <property type="term" value="C:centrosome"/>
    <property type="evidence" value="ECO:0007669"/>
    <property type="project" value="TreeGrafter"/>
</dbReference>
<proteinExistence type="predicted"/>
<name>A0A6M2DKY7_XENCH</name>
<evidence type="ECO:0000313" key="2">
    <source>
        <dbReference type="EMBL" id="NOV46995.1"/>
    </source>
</evidence>
<organism evidence="2">
    <name type="scientific">Xenopsylla cheopis</name>
    <name type="common">Oriental rat flea</name>
    <name type="synonym">Pulex cheopis</name>
    <dbReference type="NCBI Taxonomy" id="163159"/>
    <lineage>
        <taxon>Eukaryota</taxon>
        <taxon>Metazoa</taxon>
        <taxon>Ecdysozoa</taxon>
        <taxon>Arthropoda</taxon>
        <taxon>Hexapoda</taxon>
        <taxon>Insecta</taxon>
        <taxon>Pterygota</taxon>
        <taxon>Neoptera</taxon>
        <taxon>Endopterygota</taxon>
        <taxon>Siphonaptera</taxon>
        <taxon>Pulicidae</taxon>
        <taxon>Xenopsyllinae</taxon>
        <taxon>Xenopsylla</taxon>
    </lineage>
</organism>
<dbReference type="PANTHER" id="PTHR28661">
    <property type="entry name" value="SJOEGREN SYNDROME NUCLEAR AUTOANTIGEN 1"/>
    <property type="match status" value="1"/>
</dbReference>
<evidence type="ECO:0000256" key="1">
    <source>
        <dbReference type="SAM" id="Coils"/>
    </source>
</evidence>
<sequence>MAQHGAALQSYNQELVKNLEDLIKKRNDLQCIIEKQEEEKCRVQKEIERLSYKLVQLNESLAQRIAAREDYDRLIAETEAGYVKILESSQVLLSLVKREASCLDQNLSKPSCGGATPCPPPSCPPPPPCPAKAACSSHNYKYAC</sequence>